<keyword evidence="9" id="KW-0472">Membrane</keyword>
<evidence type="ECO:0000313" key="11">
    <source>
        <dbReference type="Proteomes" id="UP000050794"/>
    </source>
</evidence>
<keyword evidence="7" id="KW-0256">Endoplasmic reticulum</keyword>
<evidence type="ECO:0000256" key="9">
    <source>
        <dbReference type="ARBA" id="ARBA00023136"/>
    </source>
</evidence>
<proteinExistence type="inferred from homology"/>
<dbReference type="PANTHER" id="PTHR13205">
    <property type="entry name" value="TRANSMEMBRANE PROTEIN 15-RELATED"/>
    <property type="match status" value="1"/>
</dbReference>
<evidence type="ECO:0000256" key="2">
    <source>
        <dbReference type="ARBA" id="ARBA00010794"/>
    </source>
</evidence>
<reference evidence="12" key="1">
    <citation type="submission" date="2016-06" db="UniProtKB">
        <authorList>
            <consortium name="WormBaseParasite"/>
        </authorList>
    </citation>
    <scope>IDENTIFICATION</scope>
</reference>
<evidence type="ECO:0000256" key="6">
    <source>
        <dbReference type="ARBA" id="ARBA00022777"/>
    </source>
</evidence>
<evidence type="ECO:0000313" key="12">
    <source>
        <dbReference type="WBParaSite" id="TCNE_0000490601-mRNA-1"/>
    </source>
</evidence>
<dbReference type="GO" id="GO:0004168">
    <property type="term" value="F:dolichol kinase activity"/>
    <property type="evidence" value="ECO:0007669"/>
    <property type="project" value="UniProtKB-EC"/>
</dbReference>
<dbReference type="Proteomes" id="UP000050794">
    <property type="component" value="Unassembled WGS sequence"/>
</dbReference>
<organism evidence="11 12">
    <name type="scientific">Toxocara canis</name>
    <name type="common">Canine roundworm</name>
    <dbReference type="NCBI Taxonomy" id="6265"/>
    <lineage>
        <taxon>Eukaryota</taxon>
        <taxon>Metazoa</taxon>
        <taxon>Ecdysozoa</taxon>
        <taxon>Nematoda</taxon>
        <taxon>Chromadorea</taxon>
        <taxon>Rhabditida</taxon>
        <taxon>Spirurina</taxon>
        <taxon>Ascaridomorpha</taxon>
        <taxon>Ascaridoidea</taxon>
        <taxon>Toxocaridae</taxon>
        <taxon>Toxocara</taxon>
    </lineage>
</organism>
<dbReference type="AlphaFoldDB" id="A0A183U8T6"/>
<keyword evidence="8" id="KW-1133">Transmembrane helix</keyword>
<evidence type="ECO:0000256" key="8">
    <source>
        <dbReference type="ARBA" id="ARBA00022989"/>
    </source>
</evidence>
<reference evidence="10 11" key="2">
    <citation type="submission" date="2018-11" db="EMBL/GenBank/DDBJ databases">
        <authorList>
            <consortium name="Pathogen Informatics"/>
        </authorList>
    </citation>
    <scope>NUCLEOTIDE SEQUENCE [LARGE SCALE GENOMIC DNA]</scope>
</reference>
<keyword evidence="6" id="KW-0418">Kinase</keyword>
<name>A0A183U8T6_TOXCA</name>
<dbReference type="InterPro" id="IPR032974">
    <property type="entry name" value="Polypren_kinase"/>
</dbReference>
<gene>
    <name evidence="10" type="ORF">TCNE_LOCUS4906</name>
</gene>
<sequence>MKAIQLEKRIFAESIHLYHFAGVLTVGVGDSLAAIVGSRYGTHHWSGSAKSKEGTVTMALSQFVFGLINRETVIEHKVPFPCNMVLVHH</sequence>
<dbReference type="GO" id="GO:0005789">
    <property type="term" value="C:endoplasmic reticulum membrane"/>
    <property type="evidence" value="ECO:0007669"/>
    <property type="project" value="UniProtKB-SubCell"/>
</dbReference>
<comment type="subcellular location">
    <subcellularLocation>
        <location evidence="1">Endoplasmic reticulum membrane</location>
        <topology evidence="1">Multi-pass membrane protein</topology>
    </subcellularLocation>
</comment>
<accession>A0A183U8T6</accession>
<dbReference type="EC" id="2.7.1.108" evidence="3"/>
<dbReference type="EMBL" id="UYWY01009777">
    <property type="protein sequence ID" value="VDM33129.1"/>
    <property type="molecule type" value="Genomic_DNA"/>
</dbReference>
<evidence type="ECO:0000313" key="10">
    <source>
        <dbReference type="EMBL" id="VDM33129.1"/>
    </source>
</evidence>
<evidence type="ECO:0000256" key="7">
    <source>
        <dbReference type="ARBA" id="ARBA00022824"/>
    </source>
</evidence>
<comment type="similarity">
    <text evidence="2">Belongs to the polyprenol kinase family.</text>
</comment>
<dbReference type="GO" id="GO:0043048">
    <property type="term" value="P:dolichyl monophosphate biosynthetic process"/>
    <property type="evidence" value="ECO:0007669"/>
    <property type="project" value="TreeGrafter"/>
</dbReference>
<evidence type="ECO:0000256" key="1">
    <source>
        <dbReference type="ARBA" id="ARBA00004477"/>
    </source>
</evidence>
<keyword evidence="11" id="KW-1185">Reference proteome</keyword>
<keyword evidence="5" id="KW-0812">Transmembrane</keyword>
<evidence type="ECO:0000256" key="3">
    <source>
        <dbReference type="ARBA" id="ARBA00012132"/>
    </source>
</evidence>
<dbReference type="PANTHER" id="PTHR13205:SF15">
    <property type="entry name" value="DOLICHOL KINASE"/>
    <property type="match status" value="1"/>
</dbReference>
<dbReference type="WBParaSite" id="TCNE_0000490601-mRNA-1">
    <property type="protein sequence ID" value="TCNE_0000490601-mRNA-1"/>
    <property type="gene ID" value="TCNE_0000490601"/>
</dbReference>
<evidence type="ECO:0000256" key="4">
    <source>
        <dbReference type="ARBA" id="ARBA00022679"/>
    </source>
</evidence>
<protein>
    <recommendedName>
        <fullName evidence="3">dolichol kinase</fullName>
        <ecNumber evidence="3">2.7.1.108</ecNumber>
    </recommendedName>
</protein>
<keyword evidence="4" id="KW-0808">Transferase</keyword>
<evidence type="ECO:0000256" key="5">
    <source>
        <dbReference type="ARBA" id="ARBA00022692"/>
    </source>
</evidence>